<evidence type="ECO:0000256" key="1">
    <source>
        <dbReference type="ARBA" id="ARBA00009437"/>
    </source>
</evidence>
<evidence type="ECO:0000256" key="3">
    <source>
        <dbReference type="ARBA" id="ARBA00023125"/>
    </source>
</evidence>
<dbReference type="NCBIfam" id="NF002964">
    <property type="entry name" value="PRK03635.1"/>
    <property type="match status" value="1"/>
</dbReference>
<keyword evidence="5" id="KW-0804">Transcription</keyword>
<accession>A0A1H6WMJ6</accession>
<gene>
    <name evidence="7" type="ORF">SAMN05421637_1030</name>
</gene>
<dbReference type="GO" id="GO:0003677">
    <property type="term" value="F:DNA binding"/>
    <property type="evidence" value="ECO:0007669"/>
    <property type="project" value="UniProtKB-KW"/>
</dbReference>
<proteinExistence type="inferred from homology"/>
<dbReference type="OrthoDB" id="3252676at2"/>
<dbReference type="InterPro" id="IPR050176">
    <property type="entry name" value="LTTR"/>
</dbReference>
<dbReference type="eggNOG" id="COG0583">
    <property type="taxonomic scope" value="Bacteria"/>
</dbReference>
<comment type="similarity">
    <text evidence="1">Belongs to the LysR transcriptional regulatory family.</text>
</comment>
<dbReference type="Gene3D" id="1.10.10.10">
    <property type="entry name" value="Winged helix-like DNA-binding domain superfamily/Winged helix DNA-binding domain"/>
    <property type="match status" value="1"/>
</dbReference>
<evidence type="ECO:0000313" key="7">
    <source>
        <dbReference type="EMBL" id="SEJ16986.1"/>
    </source>
</evidence>
<evidence type="ECO:0000256" key="5">
    <source>
        <dbReference type="ARBA" id="ARBA00023163"/>
    </source>
</evidence>
<dbReference type="RefSeq" id="WP_042213094.1">
    <property type="nucleotide sequence ID" value="NZ_BBLU01000003.1"/>
</dbReference>
<keyword evidence="8" id="KW-1185">Reference proteome</keyword>
<dbReference type="InterPro" id="IPR017685">
    <property type="entry name" value="ArgP"/>
</dbReference>
<dbReference type="InterPro" id="IPR036390">
    <property type="entry name" value="WH_DNA-bd_sf"/>
</dbReference>
<dbReference type="NCBIfam" id="TIGR03298">
    <property type="entry name" value="argP"/>
    <property type="match status" value="1"/>
</dbReference>
<dbReference type="GO" id="GO:0003700">
    <property type="term" value="F:DNA-binding transcription factor activity"/>
    <property type="evidence" value="ECO:0007669"/>
    <property type="project" value="InterPro"/>
</dbReference>
<dbReference type="InterPro" id="IPR000847">
    <property type="entry name" value="LysR_HTH_N"/>
</dbReference>
<organism evidence="7 8">
    <name type="scientific">Demequina mangrovi</name>
    <dbReference type="NCBI Taxonomy" id="1043493"/>
    <lineage>
        <taxon>Bacteria</taxon>
        <taxon>Bacillati</taxon>
        <taxon>Actinomycetota</taxon>
        <taxon>Actinomycetes</taxon>
        <taxon>Micrococcales</taxon>
        <taxon>Demequinaceae</taxon>
        <taxon>Demequina</taxon>
    </lineage>
</organism>
<evidence type="ECO:0000313" key="8">
    <source>
        <dbReference type="Proteomes" id="UP000183315"/>
    </source>
</evidence>
<name>A0A1H6WMJ6_9MICO</name>
<evidence type="ECO:0000256" key="4">
    <source>
        <dbReference type="ARBA" id="ARBA00023159"/>
    </source>
</evidence>
<dbReference type="Proteomes" id="UP000183315">
    <property type="component" value="Unassembled WGS sequence"/>
</dbReference>
<sequence>MKIPADLAQTLAAVVDEGSLEAAARTLHVTQPAVSQRIATLERLTGQVLLIRSRPARATEAGEAVVRYGRQVSLLESEAASTLGIPEDRPAPLRIAVNADSLATWLLAPLARVAPELGSTVHLHREDESYTAELLAQGAVVAAVTTRAAAVPGCTVTALGRMAYRAVAAPGFAARWFPDGATDEALRLAPVVDFDRRDDLQSRWLDARSPGAAPPRHQVPSSAEFAQAIALGLGWGLLPPSQRTGHALVDLGEPSLEVALHWQQWRVHSADLTAVAEAVAQEARSTLEPLSPR</sequence>
<dbReference type="AlphaFoldDB" id="A0A1H6WMJ6"/>
<dbReference type="Gene3D" id="3.40.190.290">
    <property type="match status" value="1"/>
</dbReference>
<dbReference type="EMBL" id="FNZI01000002">
    <property type="protein sequence ID" value="SEJ16986.1"/>
    <property type="molecule type" value="Genomic_DNA"/>
</dbReference>
<dbReference type="PANTHER" id="PTHR30579:SF2">
    <property type="entry name" value="HTH-TYPE TRANSCRIPTIONAL REGULATOR ARGP"/>
    <property type="match status" value="1"/>
</dbReference>
<keyword evidence="4" id="KW-0010">Activator</keyword>
<dbReference type="PRINTS" id="PR00039">
    <property type="entry name" value="HTHLYSR"/>
</dbReference>
<dbReference type="InterPro" id="IPR036388">
    <property type="entry name" value="WH-like_DNA-bd_sf"/>
</dbReference>
<reference evidence="8" key="1">
    <citation type="submission" date="2016-10" db="EMBL/GenBank/DDBJ databases">
        <authorList>
            <person name="Varghese N."/>
        </authorList>
    </citation>
    <scope>NUCLEOTIDE SEQUENCE [LARGE SCALE GENOMIC DNA]</scope>
    <source>
        <strain evidence="8">DSM 24868</strain>
    </source>
</reference>
<dbReference type="STRING" id="1043493.SAMN05421637_1030"/>
<dbReference type="PROSITE" id="PS50931">
    <property type="entry name" value="HTH_LYSR"/>
    <property type="match status" value="1"/>
</dbReference>
<protein>
    <submittedName>
        <fullName evidence="7">Transcriptional regulator, LysR family</fullName>
    </submittedName>
</protein>
<keyword evidence="3" id="KW-0238">DNA-binding</keyword>
<dbReference type="Pfam" id="PF00126">
    <property type="entry name" value="HTH_1"/>
    <property type="match status" value="1"/>
</dbReference>
<dbReference type="SUPFAM" id="SSF46785">
    <property type="entry name" value="Winged helix' DNA-binding domain"/>
    <property type="match status" value="1"/>
</dbReference>
<dbReference type="PANTHER" id="PTHR30579">
    <property type="entry name" value="TRANSCRIPTIONAL REGULATOR"/>
    <property type="match status" value="1"/>
</dbReference>
<evidence type="ECO:0000259" key="6">
    <source>
        <dbReference type="PROSITE" id="PS50931"/>
    </source>
</evidence>
<feature type="domain" description="HTH lysR-type" evidence="6">
    <location>
        <begin position="1"/>
        <end position="59"/>
    </location>
</feature>
<evidence type="ECO:0000256" key="2">
    <source>
        <dbReference type="ARBA" id="ARBA00023015"/>
    </source>
</evidence>
<dbReference type="SUPFAM" id="SSF53850">
    <property type="entry name" value="Periplasmic binding protein-like II"/>
    <property type="match status" value="1"/>
</dbReference>
<keyword evidence="2" id="KW-0805">Transcription regulation</keyword>